<proteinExistence type="predicted"/>
<dbReference type="SUPFAM" id="SSF48452">
    <property type="entry name" value="TPR-like"/>
    <property type="match status" value="2"/>
</dbReference>
<keyword evidence="3" id="KW-1185">Reference proteome</keyword>
<evidence type="ECO:0000313" key="3">
    <source>
        <dbReference type="Proteomes" id="UP001520654"/>
    </source>
</evidence>
<dbReference type="Gene3D" id="3.40.50.300">
    <property type="entry name" value="P-loop containing nucleotide triphosphate hydrolases"/>
    <property type="match status" value="1"/>
</dbReference>
<dbReference type="SMART" id="SM00028">
    <property type="entry name" value="TPR"/>
    <property type="match status" value="7"/>
</dbReference>
<dbReference type="Proteomes" id="UP001520654">
    <property type="component" value="Unassembled WGS sequence"/>
</dbReference>
<dbReference type="InterPro" id="IPR019734">
    <property type="entry name" value="TPR_rpt"/>
</dbReference>
<dbReference type="PANTHER" id="PTHR47691">
    <property type="entry name" value="REGULATOR-RELATED"/>
    <property type="match status" value="1"/>
</dbReference>
<dbReference type="PANTHER" id="PTHR47691:SF3">
    <property type="entry name" value="HTH-TYPE TRANSCRIPTIONAL REGULATOR RV0890C-RELATED"/>
    <property type="match status" value="1"/>
</dbReference>
<reference evidence="2 3" key="1">
    <citation type="submission" date="2021-08" db="EMBL/GenBank/DDBJ databases">
        <title>Genomic Architecture of Streptomyces flavotricini NGL1 and Streptomyces erythrochromogenes HMS4 With Differential Plant Beneficial attributes and laccase production capabilities.</title>
        <authorList>
            <person name="Salwan R."/>
            <person name="Kaur R."/>
            <person name="Sharma V."/>
        </authorList>
    </citation>
    <scope>NUCLEOTIDE SEQUENCE [LARGE SCALE GENOMIC DNA]</scope>
    <source>
        <strain evidence="2 3">NGL1</strain>
    </source>
</reference>
<dbReference type="RefSeq" id="WP_229338456.1">
    <property type="nucleotide sequence ID" value="NZ_JAINUL010000001.1"/>
</dbReference>
<dbReference type="Gene3D" id="1.25.40.10">
    <property type="entry name" value="Tetratricopeptide repeat domain"/>
    <property type="match status" value="2"/>
</dbReference>
<comment type="caution">
    <text evidence="2">The sequence shown here is derived from an EMBL/GenBank/DDBJ whole genome shotgun (WGS) entry which is preliminary data.</text>
</comment>
<evidence type="ECO:0000256" key="1">
    <source>
        <dbReference type="PROSITE-ProRule" id="PRU00339"/>
    </source>
</evidence>
<name>A0ABS8E8X9_9ACTN</name>
<dbReference type="EMBL" id="JAINUL010000001">
    <property type="protein sequence ID" value="MCC0097455.1"/>
    <property type="molecule type" value="Genomic_DNA"/>
</dbReference>
<evidence type="ECO:0000313" key="2">
    <source>
        <dbReference type="EMBL" id="MCC0097455.1"/>
    </source>
</evidence>
<feature type="repeat" description="TPR" evidence="1">
    <location>
        <begin position="502"/>
        <end position="535"/>
    </location>
</feature>
<dbReference type="PROSITE" id="PS50005">
    <property type="entry name" value="TPR"/>
    <property type="match status" value="2"/>
</dbReference>
<sequence length="856" mass="91533">MTGSDDRHGIHNTISGGVYFSAVVQGAHANVTLQLPATVPAALTGLPAPSPAFTGREAEEESLLAGVRPDPSPAAAAARQVISGLPGVGKTELAVQVAHRALGDADLLPGGVLFIDLFGYDDRRRVGPHRALGSLLRALAVPHEHVPEDLGERAGLYRSVLAAYAAGGRRILVVLDNAMDSAQVRPLLPGDPAIPVLITSRHTLSDLGARVLDLSVLGRQAAVELVGANLRSIVGPADTRVADEPAAAAELADLCGRLPLALSVVSALLADIPTRPLHSMAAALGDARRRLERLSREDLAVRAAFDLSYRHLAPDQARLFRLLALNPGPDLATETVAALAGTEPWDAEDLLLPLARGHFIEPGPPPYGRWRMHDLMRLYADELCRSRDEPGEREAATDRLYLHYLAGAHAADTHVDAGLAPDPLFPDRDEALAWLDAERHNLRAAALAAPGLARPEALVQLHSSLLEFHSLRRHFDEYAELAVAALGTVRASQDPVLRATESSILNNLGTARRELRLFDDASASYQEALALHERDGDPFAAAATLTNLGLTYQQMNRPEEAVDLLRQALDRYPPDSDPRARGMAYNNLGKALHDLRRLPEASEAFAEDIAICRAAGDRRGEGTALNNLGMVLRDMGQYGAAAEAHEDALAAAEETGDLYGAGLALANSGLALAMGRDERGPQEAVDRLMRALEILDSLGDEHMAAQARSHLGLVLIQAGRAAEALDPLESVVEASTRTGDPHTAAMALTNLGTALELTGLYEDAVRAQTRSVSLYRQLGERHHEAKALLNLGLALRHTGGLAAAQDAFHSSATAFRETGDDYLHTQALRLHEETGRWRTRQLPGWLRGSGPRTPGP</sequence>
<dbReference type="InterPro" id="IPR011990">
    <property type="entry name" value="TPR-like_helical_dom_sf"/>
</dbReference>
<accession>A0ABS8E8X9</accession>
<gene>
    <name evidence="2" type="ORF">K7B10_22255</name>
</gene>
<keyword evidence="1" id="KW-0802">TPR repeat</keyword>
<dbReference type="Pfam" id="PF13424">
    <property type="entry name" value="TPR_12"/>
    <property type="match status" value="3"/>
</dbReference>
<dbReference type="InterPro" id="IPR027417">
    <property type="entry name" value="P-loop_NTPase"/>
</dbReference>
<dbReference type="PRINTS" id="PR00364">
    <property type="entry name" value="DISEASERSIST"/>
</dbReference>
<feature type="repeat" description="TPR" evidence="1">
    <location>
        <begin position="542"/>
        <end position="575"/>
    </location>
</feature>
<organism evidence="2 3">
    <name type="scientific">Streptomyces flavotricini</name>
    <dbReference type="NCBI Taxonomy" id="66888"/>
    <lineage>
        <taxon>Bacteria</taxon>
        <taxon>Bacillati</taxon>
        <taxon>Actinomycetota</taxon>
        <taxon>Actinomycetes</taxon>
        <taxon>Kitasatosporales</taxon>
        <taxon>Streptomycetaceae</taxon>
        <taxon>Streptomyces</taxon>
    </lineage>
</organism>
<dbReference type="SUPFAM" id="SSF52540">
    <property type="entry name" value="P-loop containing nucleoside triphosphate hydrolases"/>
    <property type="match status" value="1"/>
</dbReference>
<protein>
    <submittedName>
        <fullName evidence="2">Tetratricopeptide repeat protein</fullName>
    </submittedName>
</protein>